<accession>A0AAW1VPF6</accession>
<dbReference type="InterPro" id="IPR027973">
    <property type="entry name" value="FSAF1-like"/>
</dbReference>
<feature type="region of interest" description="Disordered" evidence="1">
    <location>
        <begin position="1"/>
        <end position="33"/>
    </location>
</feature>
<proteinExistence type="predicted"/>
<name>A0AAW1VPF6_RUBAR</name>
<feature type="region of interest" description="Disordered" evidence="1">
    <location>
        <begin position="108"/>
        <end position="128"/>
    </location>
</feature>
<reference evidence="2 3" key="1">
    <citation type="journal article" date="2023" name="G3 (Bethesda)">
        <title>A chromosome-length genome assembly and annotation of blackberry (Rubus argutus, cv. 'Hillquist').</title>
        <authorList>
            <person name="Bruna T."/>
            <person name="Aryal R."/>
            <person name="Dudchenko O."/>
            <person name="Sargent D.J."/>
            <person name="Mead D."/>
            <person name="Buti M."/>
            <person name="Cavallini A."/>
            <person name="Hytonen T."/>
            <person name="Andres J."/>
            <person name="Pham M."/>
            <person name="Weisz D."/>
            <person name="Mascagni F."/>
            <person name="Usai G."/>
            <person name="Natali L."/>
            <person name="Bassil N."/>
            <person name="Fernandez G.E."/>
            <person name="Lomsadze A."/>
            <person name="Armour M."/>
            <person name="Olukolu B."/>
            <person name="Poorten T."/>
            <person name="Britton C."/>
            <person name="Davik J."/>
            <person name="Ashrafi H."/>
            <person name="Aiden E.L."/>
            <person name="Borodovsky M."/>
            <person name="Worthington M."/>
        </authorList>
    </citation>
    <scope>NUCLEOTIDE SEQUENCE [LARGE SCALE GENOMIC DNA]</scope>
    <source>
        <strain evidence="2">PI 553951</strain>
    </source>
</reference>
<evidence type="ECO:0000313" key="2">
    <source>
        <dbReference type="EMBL" id="KAK9907838.1"/>
    </source>
</evidence>
<dbReference type="PANTHER" id="PTHR28096:SF1">
    <property type="entry name" value="PROTEIN FAF1"/>
    <property type="match status" value="1"/>
</dbReference>
<evidence type="ECO:0000256" key="1">
    <source>
        <dbReference type="SAM" id="MobiDB-lite"/>
    </source>
</evidence>
<feature type="compositionally biased region" description="Basic and acidic residues" evidence="1">
    <location>
        <begin position="1"/>
        <end position="11"/>
    </location>
</feature>
<sequence>MHKNKGSDRGRSSARQMGRKDQKLDAKDRELETNDLRMDMREIAKRIELLGSSHMTWKERKELENRKVISLGGKPPKKQRLPLSVARVVMKKQKDREQKLLQENTILGRFGGKVGGGSKRSAEKRRPEDWVLKATEGHFKNGVLDVKHLLRPTPSRNRDAGAHVNFTGEKKGGGKNKGKKSGKNKGKKGGKKRH</sequence>
<protein>
    <submittedName>
        <fullName evidence="2">Uncharacterized protein</fullName>
    </submittedName>
</protein>
<dbReference type="Proteomes" id="UP001457282">
    <property type="component" value="Unassembled WGS sequence"/>
</dbReference>
<feature type="compositionally biased region" description="Basic and acidic residues" evidence="1">
    <location>
        <begin position="18"/>
        <end position="33"/>
    </location>
</feature>
<comment type="caution">
    <text evidence="2">The sequence shown here is derived from an EMBL/GenBank/DDBJ whole genome shotgun (WGS) entry which is preliminary data.</text>
</comment>
<organism evidence="2 3">
    <name type="scientific">Rubus argutus</name>
    <name type="common">Southern blackberry</name>
    <dbReference type="NCBI Taxonomy" id="59490"/>
    <lineage>
        <taxon>Eukaryota</taxon>
        <taxon>Viridiplantae</taxon>
        <taxon>Streptophyta</taxon>
        <taxon>Embryophyta</taxon>
        <taxon>Tracheophyta</taxon>
        <taxon>Spermatophyta</taxon>
        <taxon>Magnoliopsida</taxon>
        <taxon>eudicotyledons</taxon>
        <taxon>Gunneridae</taxon>
        <taxon>Pentapetalae</taxon>
        <taxon>rosids</taxon>
        <taxon>fabids</taxon>
        <taxon>Rosales</taxon>
        <taxon>Rosaceae</taxon>
        <taxon>Rosoideae</taxon>
        <taxon>Rosoideae incertae sedis</taxon>
        <taxon>Rubus</taxon>
    </lineage>
</organism>
<dbReference type="InterPro" id="IPR053030">
    <property type="entry name" value="Ribosomal_biogenesis_FAF1-like"/>
</dbReference>
<dbReference type="AlphaFoldDB" id="A0AAW1VPF6"/>
<feature type="compositionally biased region" description="Gly residues" evidence="1">
    <location>
        <begin position="109"/>
        <end position="118"/>
    </location>
</feature>
<evidence type="ECO:0000313" key="3">
    <source>
        <dbReference type="Proteomes" id="UP001457282"/>
    </source>
</evidence>
<feature type="region of interest" description="Disordered" evidence="1">
    <location>
        <begin position="147"/>
        <end position="194"/>
    </location>
</feature>
<feature type="compositionally biased region" description="Basic residues" evidence="1">
    <location>
        <begin position="173"/>
        <end position="194"/>
    </location>
</feature>
<dbReference type="GO" id="GO:0000462">
    <property type="term" value="P:maturation of SSU-rRNA from tricistronic rRNA transcript (SSU-rRNA, 5.8S rRNA, LSU-rRNA)"/>
    <property type="evidence" value="ECO:0007669"/>
    <property type="project" value="TreeGrafter"/>
</dbReference>
<dbReference type="PANTHER" id="PTHR28096">
    <property type="entry name" value="PROTEIN FAF1"/>
    <property type="match status" value="1"/>
</dbReference>
<dbReference type="GO" id="GO:0005730">
    <property type="term" value="C:nucleolus"/>
    <property type="evidence" value="ECO:0007669"/>
    <property type="project" value="TreeGrafter"/>
</dbReference>
<dbReference type="EMBL" id="JBEDUW010000014">
    <property type="protein sequence ID" value="KAK9907838.1"/>
    <property type="molecule type" value="Genomic_DNA"/>
</dbReference>
<keyword evidence="3" id="KW-1185">Reference proteome</keyword>
<gene>
    <name evidence="2" type="ORF">M0R45_000209</name>
</gene>
<dbReference type="Pfam" id="PF15375">
    <property type="entry name" value="FSAF1"/>
    <property type="match status" value="1"/>
</dbReference>